<sequence>GPESQIEAGPDGMPTGEMSDGAVWPVNELNKGQIFNLLKLQIQAGSSGKPNKEKETQIWTQFVLPKITELVNIVAQLREQKQNDLAESLIRLAQETLRRIDERFDVEEFLPRQKEQQPSQQEMEQMQQAQEAQQLQIEELKAEIEETKSKTVKNLAQAEKFSEEADRDNFRDGLDSFKARTDADMRDKELRQQAIMQREKETTTK</sequence>
<organism evidence="2">
    <name type="scientific">marine metagenome</name>
    <dbReference type="NCBI Taxonomy" id="408172"/>
    <lineage>
        <taxon>unclassified sequences</taxon>
        <taxon>metagenomes</taxon>
        <taxon>ecological metagenomes</taxon>
    </lineage>
</organism>
<evidence type="ECO:0000256" key="1">
    <source>
        <dbReference type="SAM" id="MobiDB-lite"/>
    </source>
</evidence>
<reference evidence="2" key="1">
    <citation type="submission" date="2018-05" db="EMBL/GenBank/DDBJ databases">
        <authorList>
            <person name="Lanie J.A."/>
            <person name="Ng W.-L."/>
            <person name="Kazmierczak K.M."/>
            <person name="Andrzejewski T.M."/>
            <person name="Davidsen T.M."/>
            <person name="Wayne K.J."/>
            <person name="Tettelin H."/>
            <person name="Glass J.I."/>
            <person name="Rusch D."/>
            <person name="Podicherti R."/>
            <person name="Tsui H.-C.T."/>
            <person name="Winkler M.E."/>
        </authorList>
    </citation>
    <scope>NUCLEOTIDE SEQUENCE</scope>
</reference>
<proteinExistence type="predicted"/>
<evidence type="ECO:0000313" key="2">
    <source>
        <dbReference type="EMBL" id="SVE58482.1"/>
    </source>
</evidence>
<protein>
    <submittedName>
        <fullName evidence="2">Uncharacterized protein</fullName>
    </submittedName>
</protein>
<feature type="region of interest" description="Disordered" evidence="1">
    <location>
        <begin position="110"/>
        <end position="133"/>
    </location>
</feature>
<dbReference type="EMBL" id="UINC01227549">
    <property type="protein sequence ID" value="SVE58482.1"/>
    <property type="molecule type" value="Genomic_DNA"/>
</dbReference>
<feature type="region of interest" description="Disordered" evidence="1">
    <location>
        <begin position="160"/>
        <end position="187"/>
    </location>
</feature>
<name>A0A383ENJ1_9ZZZZ</name>
<dbReference type="AlphaFoldDB" id="A0A383ENJ1"/>
<accession>A0A383ENJ1</accession>
<feature type="compositionally biased region" description="Low complexity" evidence="1">
    <location>
        <begin position="116"/>
        <end position="133"/>
    </location>
</feature>
<feature type="non-terminal residue" evidence="2">
    <location>
        <position position="1"/>
    </location>
</feature>
<gene>
    <name evidence="2" type="ORF">METZ01_LOCUS511336</name>
</gene>